<gene>
    <name evidence="2" type="ORF">nbrc107697_33960</name>
</gene>
<evidence type="ECO:0008006" key="4">
    <source>
        <dbReference type="Google" id="ProtNLM"/>
    </source>
</evidence>
<dbReference type="Proteomes" id="UP000444980">
    <property type="component" value="Unassembled WGS sequence"/>
</dbReference>
<dbReference type="SUPFAM" id="SSF53474">
    <property type="entry name" value="alpha/beta-Hydrolases"/>
    <property type="match status" value="1"/>
</dbReference>
<evidence type="ECO:0000313" key="2">
    <source>
        <dbReference type="EMBL" id="GED99357.1"/>
    </source>
</evidence>
<dbReference type="AlphaFoldDB" id="A0A7I9V1N7"/>
<keyword evidence="3" id="KW-1185">Reference proteome</keyword>
<name>A0A7I9V1N7_9ACTN</name>
<dbReference type="OrthoDB" id="4366784at2"/>
<proteinExistence type="predicted"/>
<dbReference type="EMBL" id="BJOU01000019">
    <property type="protein sequence ID" value="GED99357.1"/>
    <property type="molecule type" value="Genomic_DNA"/>
</dbReference>
<evidence type="ECO:0000256" key="1">
    <source>
        <dbReference type="SAM" id="SignalP"/>
    </source>
</evidence>
<dbReference type="InterPro" id="IPR029058">
    <property type="entry name" value="AB_hydrolase_fold"/>
</dbReference>
<feature type="signal peptide" evidence="1">
    <location>
        <begin position="1"/>
        <end position="31"/>
    </location>
</feature>
<organism evidence="2 3">
    <name type="scientific">Gordonia crocea</name>
    <dbReference type="NCBI Taxonomy" id="589162"/>
    <lineage>
        <taxon>Bacteria</taxon>
        <taxon>Bacillati</taxon>
        <taxon>Actinomycetota</taxon>
        <taxon>Actinomycetes</taxon>
        <taxon>Mycobacteriales</taxon>
        <taxon>Gordoniaceae</taxon>
        <taxon>Gordonia</taxon>
    </lineage>
</organism>
<accession>A0A7I9V1N7</accession>
<comment type="caution">
    <text evidence="2">The sequence shown here is derived from an EMBL/GenBank/DDBJ whole genome shotgun (WGS) entry which is preliminary data.</text>
</comment>
<keyword evidence="1" id="KW-0732">Signal</keyword>
<evidence type="ECO:0000313" key="3">
    <source>
        <dbReference type="Proteomes" id="UP000444980"/>
    </source>
</evidence>
<dbReference type="Pfam" id="PF00756">
    <property type="entry name" value="Esterase"/>
    <property type="match status" value="1"/>
</dbReference>
<dbReference type="Gene3D" id="3.40.50.1820">
    <property type="entry name" value="alpha/beta hydrolase"/>
    <property type="match status" value="1"/>
</dbReference>
<dbReference type="InterPro" id="IPR000801">
    <property type="entry name" value="Esterase-like"/>
</dbReference>
<feature type="chain" id="PRO_5029624491" description="Esterase" evidence="1">
    <location>
        <begin position="32"/>
        <end position="318"/>
    </location>
</feature>
<sequence>MHIFTSSIPSARRALVAAVVVGAVVATGAVAAPADAVGRSRFYTSGCGMPTSPVDVWKRSSNYKTVIALDGLRATNDMSGWRHETNIGRLAERGVNVVEPIGGLASFYTDWDRKPGNKQQFRYRWTCRLNQIVRELDARGMAAGRWGKYAIMGISMGGNSALTYAAYHRNRISHAFSMSGYLNLSAPSMRESVKVALIDAGNEAGRGPYNADDMWGPPWSKRWMDNDPFNLAPKMRGMKVRIAAATGIPGRYDVNAVNMVKGAPLETASVAQTKAFEAQAMANGLRLSTDYQPVGTHAWGYWQEAVWRAQRDGWFRDR</sequence>
<reference evidence="3" key="1">
    <citation type="submission" date="2019-06" db="EMBL/GenBank/DDBJ databases">
        <title>Gordonia isolated from sludge of a wastewater treatment plant.</title>
        <authorList>
            <person name="Tamura T."/>
            <person name="Aoyama K."/>
            <person name="Kang Y."/>
            <person name="Saito S."/>
            <person name="Akiyama N."/>
            <person name="Yazawa K."/>
            <person name="Gonoi T."/>
            <person name="Mikami Y."/>
        </authorList>
    </citation>
    <scope>NUCLEOTIDE SEQUENCE [LARGE SCALE GENOMIC DNA]</scope>
    <source>
        <strain evidence="3">NBRC 107697</strain>
    </source>
</reference>
<protein>
    <recommendedName>
        <fullName evidence="4">Esterase</fullName>
    </recommendedName>
</protein>
<dbReference type="RefSeq" id="WP_161928641.1">
    <property type="nucleotide sequence ID" value="NZ_BJOU01000019.1"/>
</dbReference>